<dbReference type="AlphaFoldDB" id="A0A974HSB7"/>
<sequence>MKMKFCWHLKGSERLQQSYFLQALATKTVRLEKTETDFRLLKDKSLLTTECMRNTADRAGALDEKCTFLKTMFGDAVRKKTDYSPVTNTKIMVVIMSTNGNSENGLKTDRGIFIKE</sequence>
<organism evidence="1 2">
    <name type="scientific">Xenopus laevis</name>
    <name type="common">African clawed frog</name>
    <dbReference type="NCBI Taxonomy" id="8355"/>
    <lineage>
        <taxon>Eukaryota</taxon>
        <taxon>Metazoa</taxon>
        <taxon>Chordata</taxon>
        <taxon>Craniata</taxon>
        <taxon>Vertebrata</taxon>
        <taxon>Euteleostomi</taxon>
        <taxon>Amphibia</taxon>
        <taxon>Batrachia</taxon>
        <taxon>Anura</taxon>
        <taxon>Pipoidea</taxon>
        <taxon>Pipidae</taxon>
        <taxon>Xenopodinae</taxon>
        <taxon>Xenopus</taxon>
        <taxon>Xenopus</taxon>
    </lineage>
</organism>
<protein>
    <submittedName>
        <fullName evidence="1">Uncharacterized protein</fullName>
    </submittedName>
</protein>
<dbReference type="EMBL" id="CM004470">
    <property type="protein sequence ID" value="OCT88430.1"/>
    <property type="molecule type" value="Genomic_DNA"/>
</dbReference>
<reference evidence="2" key="1">
    <citation type="journal article" date="2016" name="Nature">
        <title>Genome evolution in the allotetraploid frog Xenopus laevis.</title>
        <authorList>
            <person name="Session A.M."/>
            <person name="Uno Y."/>
            <person name="Kwon T."/>
            <person name="Chapman J.A."/>
            <person name="Toyoda A."/>
            <person name="Takahashi S."/>
            <person name="Fukui A."/>
            <person name="Hikosaka A."/>
            <person name="Suzuki A."/>
            <person name="Kondo M."/>
            <person name="van Heeringen S.J."/>
            <person name="Quigley I."/>
            <person name="Heinz S."/>
            <person name="Ogino H."/>
            <person name="Ochi H."/>
            <person name="Hellsten U."/>
            <person name="Lyons J.B."/>
            <person name="Simakov O."/>
            <person name="Putnam N."/>
            <person name="Stites J."/>
            <person name="Kuroki Y."/>
            <person name="Tanaka T."/>
            <person name="Michiue T."/>
            <person name="Watanabe M."/>
            <person name="Bogdanovic O."/>
            <person name="Lister R."/>
            <person name="Georgiou G."/>
            <person name="Paranjpe S.S."/>
            <person name="van Kruijsbergen I."/>
            <person name="Shu S."/>
            <person name="Carlson J."/>
            <person name="Kinoshita T."/>
            <person name="Ohta Y."/>
            <person name="Mawaribuchi S."/>
            <person name="Jenkins J."/>
            <person name="Grimwood J."/>
            <person name="Schmutz J."/>
            <person name="Mitros T."/>
            <person name="Mozaffari S.V."/>
            <person name="Suzuki Y."/>
            <person name="Haramoto Y."/>
            <person name="Yamamoto T.S."/>
            <person name="Takagi C."/>
            <person name="Heald R."/>
            <person name="Miller K."/>
            <person name="Haudenschild C."/>
            <person name="Kitzman J."/>
            <person name="Nakayama T."/>
            <person name="Izutsu Y."/>
            <person name="Robert J."/>
            <person name="Fortriede J."/>
            <person name="Burns K."/>
            <person name="Lotay V."/>
            <person name="Karimi K."/>
            <person name="Yasuoka Y."/>
            <person name="Dichmann D.S."/>
            <person name="Flajnik M.F."/>
            <person name="Houston D.W."/>
            <person name="Shendure J."/>
            <person name="DuPasquier L."/>
            <person name="Vize P.D."/>
            <person name="Zorn A.M."/>
            <person name="Ito M."/>
            <person name="Marcotte E.M."/>
            <person name="Wallingford J.B."/>
            <person name="Ito Y."/>
            <person name="Asashima M."/>
            <person name="Ueno N."/>
            <person name="Matsuda Y."/>
            <person name="Veenstra G.J."/>
            <person name="Fujiyama A."/>
            <person name="Harland R.M."/>
            <person name="Taira M."/>
            <person name="Rokhsar D.S."/>
        </authorList>
    </citation>
    <scope>NUCLEOTIDE SEQUENCE [LARGE SCALE GENOMIC DNA]</scope>
    <source>
        <strain evidence="2">J</strain>
    </source>
</reference>
<evidence type="ECO:0000313" key="2">
    <source>
        <dbReference type="Proteomes" id="UP000694892"/>
    </source>
</evidence>
<dbReference type="Proteomes" id="UP000694892">
    <property type="component" value="Chromosome 3L"/>
</dbReference>
<proteinExistence type="predicted"/>
<accession>A0A974HSB7</accession>
<gene>
    <name evidence="1" type="ORF">XELAEV_18017061mg</name>
</gene>
<evidence type="ECO:0000313" key="1">
    <source>
        <dbReference type="EMBL" id="OCT88430.1"/>
    </source>
</evidence>
<name>A0A974HSB7_XENLA</name>